<name>A0A108F2U8_9BURK</name>
<dbReference type="AlphaFoldDB" id="A0A108F2U8"/>
<proteinExistence type="predicted"/>
<dbReference type="EMBL" id="LPLZ01000017">
    <property type="protein sequence ID" value="KWN21995.1"/>
    <property type="molecule type" value="Genomic_DNA"/>
</dbReference>
<accession>A0A108F2U8</accession>
<protein>
    <submittedName>
        <fullName evidence="1">Uncharacterized protein</fullName>
    </submittedName>
</protein>
<dbReference type="Proteomes" id="UP000068016">
    <property type="component" value="Unassembled WGS sequence"/>
</dbReference>
<gene>
    <name evidence="1" type="ORF">WT83_04795</name>
</gene>
<reference evidence="1 2" key="1">
    <citation type="submission" date="2015-11" db="EMBL/GenBank/DDBJ databases">
        <title>Expanding the genomic diversity of Burkholderia species for the development of highly accurate diagnostics.</title>
        <authorList>
            <person name="Sahl J."/>
            <person name="Keim P."/>
            <person name="Wagner D."/>
        </authorList>
    </citation>
    <scope>NUCLEOTIDE SEQUENCE [LARGE SCALE GENOMIC DNA]</scope>
    <source>
        <strain evidence="1 2">MSMB793WGS</strain>
    </source>
</reference>
<sequence length="69" mass="7855">MLRWIHQCAARVECVVNLTAQLHERRPIGAGGCGLYRIRSRAARMRGESGRLWQGILLVIDGHMHDKCM</sequence>
<evidence type="ECO:0000313" key="1">
    <source>
        <dbReference type="EMBL" id="KWN21995.1"/>
    </source>
</evidence>
<organism evidence="1 2">
    <name type="scientific">Burkholderia territorii</name>
    <dbReference type="NCBI Taxonomy" id="1503055"/>
    <lineage>
        <taxon>Bacteria</taxon>
        <taxon>Pseudomonadati</taxon>
        <taxon>Pseudomonadota</taxon>
        <taxon>Betaproteobacteria</taxon>
        <taxon>Burkholderiales</taxon>
        <taxon>Burkholderiaceae</taxon>
        <taxon>Burkholderia</taxon>
        <taxon>Burkholderia cepacia complex</taxon>
    </lineage>
</organism>
<comment type="caution">
    <text evidence="1">The sequence shown here is derived from an EMBL/GenBank/DDBJ whole genome shotgun (WGS) entry which is preliminary data.</text>
</comment>
<evidence type="ECO:0000313" key="2">
    <source>
        <dbReference type="Proteomes" id="UP000068016"/>
    </source>
</evidence>